<proteinExistence type="predicted"/>
<keyword evidence="3" id="KW-0732">Signal</keyword>
<organism evidence="5 6">
    <name type="scientific">Plectus sambesii</name>
    <dbReference type="NCBI Taxonomy" id="2011161"/>
    <lineage>
        <taxon>Eukaryota</taxon>
        <taxon>Metazoa</taxon>
        <taxon>Ecdysozoa</taxon>
        <taxon>Nematoda</taxon>
        <taxon>Chromadorea</taxon>
        <taxon>Plectida</taxon>
        <taxon>Plectina</taxon>
        <taxon>Plectoidea</taxon>
        <taxon>Plectidae</taxon>
        <taxon>Plectus</taxon>
    </lineage>
</organism>
<dbReference type="Pfam" id="PF10517">
    <property type="entry name" value="DM13"/>
    <property type="match status" value="1"/>
</dbReference>
<name>A0A914UTY4_9BILA</name>
<dbReference type="AlphaFoldDB" id="A0A914UTY4"/>
<feature type="region of interest" description="Disordered" evidence="2">
    <location>
        <begin position="185"/>
        <end position="205"/>
    </location>
</feature>
<feature type="compositionally biased region" description="Polar residues" evidence="2">
    <location>
        <begin position="566"/>
        <end position="591"/>
    </location>
</feature>
<feature type="domain" description="DM13" evidence="4">
    <location>
        <begin position="758"/>
        <end position="871"/>
    </location>
</feature>
<evidence type="ECO:0000259" key="4">
    <source>
        <dbReference type="PROSITE" id="PS51549"/>
    </source>
</evidence>
<dbReference type="SMART" id="SM00686">
    <property type="entry name" value="DM13"/>
    <property type="match status" value="1"/>
</dbReference>
<dbReference type="PROSITE" id="PS51549">
    <property type="entry name" value="DM13"/>
    <property type="match status" value="1"/>
</dbReference>
<feature type="region of interest" description="Disordered" evidence="2">
    <location>
        <begin position="450"/>
        <end position="591"/>
    </location>
</feature>
<feature type="region of interest" description="Disordered" evidence="2">
    <location>
        <begin position="645"/>
        <end position="665"/>
    </location>
</feature>
<sequence length="963" mass="105384">MVISYPSSCLMKASSLVLVVSLLSHGCRGQLFSWNNRSLYRPLNSQKIDLDSIIRQGVQSGGLPVEQLQRRFPTPSAPTQLGGKFPGIPQSFFVGRLPVEQLQRRFPTPSAPTQLGGKFPGIPQSFFVEADKRLAQTANDIDEPVSSVSTSNTKDVSLDQVSNLARHLLNLPVANQQQLLSAVSSALGGQQPPPADPFGPSAANEPLLPVELFHSTAASPTQPPIFNPELQLQQLPTEQRNLLQAAIRSGELSSDPKQLWPAINSVLSEHRATTATLPSNAIDAYLQQYSKRTGANPADWLNLPQNILPKGIFEQLDSQSAPALNFVPPTPLAPEKLPYYGKYCGSFTENRDVTSTRHYNVQGAVWIIDEQHLLVSKFVFQPAFFQKENITFWVGPNENTGDAVEDMFPSGNGIFLRPEAVDLKPFLTSEKKTQIAKQPSADQVSKIFNRESKNKSSDAEGQSSNDHGPHAEPEPKSEPGGATDSIEKLDKATPETGLQVDPTSPQPEPEPVPTAEPRYIGLQVATTPPRPVPEPVPSAEPRRFKRDFFPPRWPSNSEDLFDNRQHSFSQQSANSGAQFNSDNPNNQPLPNEASRTVQLIVDGGMVTVASSDLFNGDQSFNGENTVFLPTLPTHLRPTSTLVTASSTEELTSTATSTVTSTTTAPPTITSTTAAKVDESTTSLSATTDTELVKILEQKDEEYPPLIWYAGYQPLLLKIPDNKRVSDLHWLSIWDHDKDQAIASVLIPNGPNFKVPSPVTLRGLKSNGLRKVSSGPIEIVNTKTIKINEFFYEGDAPGAWFMVGKDLLPNNAGEIVPIYEEQNGTYDCDFLKPYNTQTVILKLPGDMEIKDVFWLSVFCEPFSISFAQVYLPYNDIHVPPDMTGALLRAGNADKMKRCEQPPSPRPRPKRLHKEYLDSGTLAFGRSVFRAAVCRVNGSSSCALGAIQSCAYCPMSIGLRRSVGG</sequence>
<feature type="signal peptide" evidence="3">
    <location>
        <begin position="1"/>
        <end position="29"/>
    </location>
</feature>
<feature type="chain" id="PRO_5037978202" evidence="3">
    <location>
        <begin position="30"/>
        <end position="963"/>
    </location>
</feature>
<dbReference type="InterPro" id="IPR019545">
    <property type="entry name" value="DM13_domain"/>
</dbReference>
<dbReference type="PANTHER" id="PTHR24036:SF5">
    <property type="entry name" value="THROMBOMODULIN"/>
    <property type="match status" value="1"/>
</dbReference>
<feature type="compositionally biased region" description="Basic and acidic residues" evidence="2">
    <location>
        <begin position="540"/>
        <end position="549"/>
    </location>
</feature>
<evidence type="ECO:0000256" key="2">
    <source>
        <dbReference type="SAM" id="MobiDB-lite"/>
    </source>
</evidence>
<feature type="compositionally biased region" description="Pro residues" evidence="2">
    <location>
        <begin position="528"/>
        <end position="538"/>
    </location>
</feature>
<evidence type="ECO:0000313" key="6">
    <source>
        <dbReference type="WBParaSite" id="PSAMB.scaffold125size75095.g2409.t1"/>
    </source>
</evidence>
<dbReference type="InterPro" id="IPR052126">
    <property type="entry name" value="Spindle_Org/Thrombomodulin"/>
</dbReference>
<evidence type="ECO:0000256" key="1">
    <source>
        <dbReference type="ARBA" id="ARBA00022737"/>
    </source>
</evidence>
<dbReference type="PANTHER" id="PTHR24036">
    <property type="entry name" value="SKELETOR-RELATED"/>
    <property type="match status" value="1"/>
</dbReference>
<feature type="compositionally biased region" description="Pro residues" evidence="2">
    <location>
        <begin position="504"/>
        <end position="514"/>
    </location>
</feature>
<evidence type="ECO:0000313" key="5">
    <source>
        <dbReference type="Proteomes" id="UP000887566"/>
    </source>
</evidence>
<keyword evidence="5" id="KW-1185">Reference proteome</keyword>
<protein>
    <submittedName>
        <fullName evidence="6">DM13 domain-containing protein</fullName>
    </submittedName>
</protein>
<dbReference type="Proteomes" id="UP000887566">
    <property type="component" value="Unplaced"/>
</dbReference>
<feature type="compositionally biased region" description="Basic and acidic residues" evidence="2">
    <location>
        <begin position="467"/>
        <end position="477"/>
    </location>
</feature>
<keyword evidence="1" id="KW-0677">Repeat</keyword>
<evidence type="ECO:0000256" key="3">
    <source>
        <dbReference type="SAM" id="SignalP"/>
    </source>
</evidence>
<accession>A0A914UTY4</accession>
<dbReference type="WBParaSite" id="PSAMB.scaffold125size75095.g2409.t1">
    <property type="protein sequence ID" value="PSAMB.scaffold125size75095.g2409.t1"/>
    <property type="gene ID" value="PSAMB.scaffold125size75095.g2409"/>
</dbReference>
<reference evidence="6" key="1">
    <citation type="submission" date="2022-11" db="UniProtKB">
        <authorList>
            <consortium name="WormBaseParasite"/>
        </authorList>
    </citation>
    <scope>IDENTIFICATION</scope>
</reference>